<dbReference type="GO" id="GO:0019354">
    <property type="term" value="P:siroheme biosynthetic process"/>
    <property type="evidence" value="ECO:0007669"/>
    <property type="project" value="UniProtKB-UniPathway"/>
</dbReference>
<dbReference type="Pfam" id="PF14824">
    <property type="entry name" value="Sirohm_synth_M"/>
    <property type="match status" value="1"/>
</dbReference>
<dbReference type="InterPro" id="IPR042518">
    <property type="entry name" value="SirC_C"/>
</dbReference>
<dbReference type="Gene3D" id="1.10.8.610">
    <property type="entry name" value="SirC, precorrin-2 dehydrogenase, C-terminal helical domain-like"/>
    <property type="match status" value="1"/>
</dbReference>
<dbReference type="SUPFAM" id="SSF51735">
    <property type="entry name" value="NAD(P)-binding Rossmann-fold domains"/>
    <property type="match status" value="1"/>
</dbReference>
<dbReference type="eggNOG" id="COG1648">
    <property type="taxonomic scope" value="Bacteria"/>
</dbReference>
<keyword evidence="4" id="KW-0520">NAD</keyword>
<proteinExistence type="predicted"/>
<dbReference type="AlphaFoldDB" id="M1WQX9"/>
<dbReference type="PANTHER" id="PTHR35330">
    <property type="entry name" value="SIROHEME BIOSYNTHESIS PROTEIN MET8"/>
    <property type="match status" value="1"/>
</dbReference>
<keyword evidence="5" id="KW-0627">Porphyrin biosynthesis</keyword>
<dbReference type="Proteomes" id="UP000011724">
    <property type="component" value="Chromosome"/>
</dbReference>
<dbReference type="InterPro" id="IPR006367">
    <property type="entry name" value="Sirohaem_synthase_N"/>
</dbReference>
<dbReference type="EC" id="1.3.1.76" evidence="2"/>
<evidence type="ECO:0000313" key="8">
    <source>
        <dbReference type="EMBL" id="CCH47952.1"/>
    </source>
</evidence>
<keyword evidence="3 8" id="KW-0560">Oxidoreductase</keyword>
<dbReference type="GO" id="GO:0043115">
    <property type="term" value="F:precorrin-2 dehydrogenase activity"/>
    <property type="evidence" value="ECO:0007669"/>
    <property type="project" value="UniProtKB-EC"/>
</dbReference>
<dbReference type="BioCyc" id="DPIE1322246:BN4_RS03665-MONOMER"/>
<organism evidence="8 9">
    <name type="scientific">Pseudodesulfovibrio piezophilus (strain DSM 21447 / JCM 15486 / C1TLV30)</name>
    <name type="common">Desulfovibrio piezophilus</name>
    <dbReference type="NCBI Taxonomy" id="1322246"/>
    <lineage>
        <taxon>Bacteria</taxon>
        <taxon>Pseudomonadati</taxon>
        <taxon>Thermodesulfobacteriota</taxon>
        <taxon>Desulfovibrionia</taxon>
        <taxon>Desulfovibrionales</taxon>
        <taxon>Desulfovibrionaceae</taxon>
    </lineage>
</organism>
<comment type="pathway">
    <text evidence="1">Porphyrin-containing compound metabolism; siroheme biosynthesis; sirohydrochlorin from precorrin-2: step 1/1.</text>
</comment>
<name>M1WQX9_PSEP2</name>
<dbReference type="HOGENOM" id="CLU_011276_8_1_7"/>
<evidence type="ECO:0000256" key="2">
    <source>
        <dbReference type="ARBA" id="ARBA00012400"/>
    </source>
</evidence>
<dbReference type="STRING" id="1322246.BN4_10715"/>
<evidence type="ECO:0000256" key="6">
    <source>
        <dbReference type="ARBA" id="ARBA00047561"/>
    </source>
</evidence>
<evidence type="ECO:0000256" key="3">
    <source>
        <dbReference type="ARBA" id="ARBA00023002"/>
    </source>
</evidence>
<dbReference type="KEGG" id="dpi:BN4_10715"/>
<dbReference type="Gene3D" id="3.40.50.720">
    <property type="entry name" value="NAD(P)-binding Rossmann-like Domain"/>
    <property type="match status" value="1"/>
</dbReference>
<dbReference type="PANTHER" id="PTHR35330:SF1">
    <property type="entry name" value="SIROHEME BIOSYNTHESIS PROTEIN MET8"/>
    <property type="match status" value="1"/>
</dbReference>
<dbReference type="InterPro" id="IPR036291">
    <property type="entry name" value="NAD(P)-bd_dom_sf"/>
</dbReference>
<dbReference type="EMBL" id="FO203427">
    <property type="protein sequence ID" value="CCH47952.1"/>
    <property type="molecule type" value="Genomic_DNA"/>
</dbReference>
<comment type="catalytic activity">
    <reaction evidence="6">
        <text>precorrin-2 + NAD(+) = sirohydrochlorin + NADH + 2 H(+)</text>
        <dbReference type="Rhea" id="RHEA:15613"/>
        <dbReference type="ChEBI" id="CHEBI:15378"/>
        <dbReference type="ChEBI" id="CHEBI:57540"/>
        <dbReference type="ChEBI" id="CHEBI:57945"/>
        <dbReference type="ChEBI" id="CHEBI:58351"/>
        <dbReference type="ChEBI" id="CHEBI:58827"/>
        <dbReference type="EC" id="1.3.1.76"/>
    </reaction>
</comment>
<accession>M1WQX9</accession>
<protein>
    <recommendedName>
        <fullName evidence="2">precorrin-2 dehydrogenase</fullName>
        <ecNumber evidence="2">1.3.1.76</ecNumber>
    </recommendedName>
</protein>
<dbReference type="SUPFAM" id="SSF75615">
    <property type="entry name" value="Siroheme synthase middle domains-like"/>
    <property type="match status" value="1"/>
</dbReference>
<feature type="domain" description="Siroheme synthase central" evidence="7">
    <location>
        <begin position="121"/>
        <end position="148"/>
    </location>
</feature>
<evidence type="ECO:0000256" key="5">
    <source>
        <dbReference type="ARBA" id="ARBA00023244"/>
    </source>
</evidence>
<evidence type="ECO:0000259" key="7">
    <source>
        <dbReference type="Pfam" id="PF14824"/>
    </source>
</evidence>
<dbReference type="NCBIfam" id="TIGR01470">
    <property type="entry name" value="cysG_Nterm"/>
    <property type="match status" value="1"/>
</dbReference>
<dbReference type="OrthoDB" id="9815856at2"/>
<dbReference type="PATRIC" id="fig|879567.3.peg.737"/>
<sequence length="225" mass="25187">MRYYPVFVHLENKDCLVVGAGDVGKRKIKSLLEARARTILVIDTHPADDELASMVSQKHVIFECRAFQASDVESKFLVIASTSNKALNQEICELCERRNTLCNSVDQPELGSFTVPATVKRGDLTLAISTSGQSPAMTRQLRRDLANQFGDEYARFLTFMGRLRPLLLALGMETKNNTKVFREMVGSPLLKAMKEHNLDAAREILKKLLPSSLHTNIPELLDELV</sequence>
<evidence type="ECO:0000256" key="4">
    <source>
        <dbReference type="ARBA" id="ARBA00023027"/>
    </source>
</evidence>
<keyword evidence="9" id="KW-1185">Reference proteome</keyword>
<dbReference type="InterPro" id="IPR028161">
    <property type="entry name" value="Met8-like"/>
</dbReference>
<evidence type="ECO:0000313" key="9">
    <source>
        <dbReference type="Proteomes" id="UP000011724"/>
    </source>
</evidence>
<dbReference type="GO" id="GO:0004325">
    <property type="term" value="F:ferrochelatase activity"/>
    <property type="evidence" value="ECO:0007669"/>
    <property type="project" value="InterPro"/>
</dbReference>
<reference evidence="9" key="2">
    <citation type="journal article" date="2013" name="Stand. Genomic Sci.">
        <title>Complete genome sequence of Desulfocapsa sulfexigens, a marine deltaproteobacterium specialized in disproportionating inorganic sulfur compounds.</title>
        <authorList>
            <person name="Finster K.W."/>
            <person name="Kjeldsen K.U."/>
            <person name="Kube M."/>
            <person name="Reinhardt R."/>
            <person name="Mussmann M."/>
            <person name="Amann R."/>
            <person name="Schreiber L."/>
        </authorList>
    </citation>
    <scope>NUCLEOTIDE SEQUENCE [LARGE SCALE GENOMIC DNA]</scope>
    <source>
        <strain evidence="9">DSM 10523 / SB164P1</strain>
    </source>
</reference>
<dbReference type="RefSeq" id="WP_015414006.1">
    <property type="nucleotide sequence ID" value="NC_020409.1"/>
</dbReference>
<gene>
    <name evidence="8" type="ordered locus">BN4_10715</name>
</gene>
<evidence type="ECO:0000256" key="1">
    <source>
        <dbReference type="ARBA" id="ARBA00005010"/>
    </source>
</evidence>
<dbReference type="InterPro" id="IPR028281">
    <property type="entry name" value="Sirohaem_synthase_central"/>
</dbReference>
<dbReference type="UniPathway" id="UPA00262">
    <property type="reaction ID" value="UER00222"/>
</dbReference>
<reference evidence="8 9" key="1">
    <citation type="journal article" date="2013" name="PLoS ONE">
        <title>The first genomic and proteomic characterization of a deep-sea sulfate reducer: insights into the piezophilic lifestyle of Desulfovibrio piezophilus.</title>
        <authorList>
            <person name="Pradel N."/>
            <person name="Ji B."/>
            <person name="Gimenez G."/>
            <person name="Talla E."/>
            <person name="Lenoble P."/>
            <person name="Garel M."/>
            <person name="Tamburini C."/>
            <person name="Fourquet P."/>
            <person name="Lebrun R."/>
            <person name="Bertin P."/>
            <person name="Denis Y."/>
            <person name="Pophillat M."/>
            <person name="Barbe V."/>
            <person name="Ollivier B."/>
            <person name="Dolla A."/>
        </authorList>
    </citation>
    <scope>NUCLEOTIDE SEQUENCE [LARGE SCALE GENOMIC DNA]</scope>
    <source>
        <strain evidence="9">DSM 10523 / SB164P1</strain>
    </source>
</reference>
<dbReference type="Pfam" id="PF13241">
    <property type="entry name" value="NAD_binding_7"/>
    <property type="match status" value="1"/>
</dbReference>